<evidence type="ECO:0000256" key="3">
    <source>
        <dbReference type="ARBA" id="ARBA00022679"/>
    </source>
</evidence>
<dbReference type="InParanoid" id="C3XY88"/>
<dbReference type="EMBL" id="GG666473">
    <property type="protein sequence ID" value="EEN66773.1"/>
    <property type="molecule type" value="Genomic_DNA"/>
</dbReference>
<dbReference type="Pfam" id="PF06990">
    <property type="entry name" value="Gal-3-0_sulfotr"/>
    <property type="match status" value="2"/>
</dbReference>
<proteinExistence type="inferred from homology"/>
<dbReference type="InterPro" id="IPR027417">
    <property type="entry name" value="P-loop_NTPase"/>
</dbReference>
<comment type="subcellular location">
    <subcellularLocation>
        <location evidence="1">Golgi apparatus membrane</location>
        <topology evidence="1">Single-pass type II membrane protein</topology>
    </subcellularLocation>
</comment>
<keyword evidence="9" id="KW-0325">Glycoprotein</keyword>
<dbReference type="InterPro" id="IPR009729">
    <property type="entry name" value="Gal-3-0_sulfotransfrase"/>
</dbReference>
<organism>
    <name type="scientific">Branchiostoma floridae</name>
    <name type="common">Florida lancelet</name>
    <name type="synonym">Amphioxus</name>
    <dbReference type="NCBI Taxonomy" id="7739"/>
    <lineage>
        <taxon>Eukaryota</taxon>
        <taxon>Metazoa</taxon>
        <taxon>Chordata</taxon>
        <taxon>Cephalochordata</taxon>
        <taxon>Leptocardii</taxon>
        <taxon>Amphioxiformes</taxon>
        <taxon>Branchiostomatidae</taxon>
        <taxon>Branchiostoma</taxon>
    </lineage>
</organism>
<keyword evidence="5" id="KW-0735">Signal-anchor</keyword>
<dbReference type="GO" id="GO:0000139">
    <property type="term" value="C:Golgi membrane"/>
    <property type="evidence" value="ECO:0007669"/>
    <property type="project" value="UniProtKB-SubCell"/>
</dbReference>
<evidence type="ECO:0000256" key="2">
    <source>
        <dbReference type="ARBA" id="ARBA00008124"/>
    </source>
</evidence>
<dbReference type="PANTHER" id="PTHR14647:SF87">
    <property type="entry name" value="PUTATIVE-RELATED"/>
    <property type="match status" value="1"/>
</dbReference>
<feature type="transmembrane region" description="Helical" evidence="10">
    <location>
        <begin position="6"/>
        <end position="25"/>
    </location>
</feature>
<protein>
    <submittedName>
        <fullName evidence="11">Uncharacterized protein</fullName>
    </submittedName>
</protein>
<keyword evidence="3" id="KW-0808">Transferase</keyword>
<evidence type="ECO:0000256" key="9">
    <source>
        <dbReference type="ARBA" id="ARBA00023180"/>
    </source>
</evidence>
<evidence type="ECO:0000256" key="6">
    <source>
        <dbReference type="ARBA" id="ARBA00022989"/>
    </source>
</evidence>
<gene>
    <name evidence="11" type="ORF">BRAFLDRAFT_91549</name>
</gene>
<evidence type="ECO:0000313" key="11">
    <source>
        <dbReference type="EMBL" id="EEN66773.1"/>
    </source>
</evidence>
<sequence>MISLDFLVRMTAAIMVSSVIILAYYRTYIRYSSHVISAIEQPQPKMKEDIHSSAVLQQRNSSDMTQCKFLKNVAFMKIHKCGSSTTQNIFLRFGHVHNLLVALPKGQDKPQIGRFGKITEHDYEAPPSGLRWNVFAHHAVYHRAGILRLMPKNTKFVAILREPVSRFLSAFIYFDMAKYFPGMIGSPRLLGPRRRLNIPDRFKKPRNRGQTVGQKITVSHQRIHTKNSSILQYLQNPTRWDNVYRPPGPRDPNYEHACVRNCMVRDLGFPESLYENSTAIHDFVEGIERDFTLVMILQYFDQSLVLLKRKMCWSIRDILYDHRHRTKKAKATKPNITDDMKRTFLKHNEADAVLYQYFNDSLWKQIAQEGDDFQAEVRHFQQVNIGATKYCSNKSRPREFLVANSTWNEKFEITPHFCSMLGRKRQTWDEILRSRYRNSSKTVEIEAKASPRHRGAYSRRVKMYKKNASLVHN</sequence>
<keyword evidence="7" id="KW-0333">Golgi apparatus</keyword>
<name>C3XY88_BRAFL</name>
<dbReference type="GO" id="GO:0009247">
    <property type="term" value="P:glycolipid biosynthetic process"/>
    <property type="evidence" value="ECO:0007669"/>
    <property type="project" value="InterPro"/>
</dbReference>
<evidence type="ECO:0000256" key="7">
    <source>
        <dbReference type="ARBA" id="ARBA00023034"/>
    </source>
</evidence>
<comment type="similarity">
    <text evidence="2">Belongs to the galactose-3-O-sulfotransferase family.</text>
</comment>
<evidence type="ECO:0000256" key="8">
    <source>
        <dbReference type="ARBA" id="ARBA00023136"/>
    </source>
</evidence>
<dbReference type="GO" id="GO:0001733">
    <property type="term" value="F:galactosylceramide sulfotransferase activity"/>
    <property type="evidence" value="ECO:0007669"/>
    <property type="project" value="InterPro"/>
</dbReference>
<accession>C3XY88</accession>
<keyword evidence="8 10" id="KW-0472">Membrane</keyword>
<dbReference type="SUPFAM" id="SSF52540">
    <property type="entry name" value="P-loop containing nucleoside triphosphate hydrolases"/>
    <property type="match status" value="1"/>
</dbReference>
<dbReference type="PANTHER" id="PTHR14647">
    <property type="entry name" value="GALACTOSE-3-O-SULFOTRANSFERASE"/>
    <property type="match status" value="1"/>
</dbReference>
<reference evidence="11" key="1">
    <citation type="journal article" date="2008" name="Nature">
        <title>The amphioxus genome and the evolution of the chordate karyotype.</title>
        <authorList>
            <consortium name="US DOE Joint Genome Institute (JGI-PGF)"/>
            <person name="Putnam N.H."/>
            <person name="Butts T."/>
            <person name="Ferrier D.E.K."/>
            <person name="Furlong R.F."/>
            <person name="Hellsten U."/>
            <person name="Kawashima T."/>
            <person name="Robinson-Rechavi M."/>
            <person name="Shoguchi E."/>
            <person name="Terry A."/>
            <person name="Yu J.-K."/>
            <person name="Benito-Gutierrez E.L."/>
            <person name="Dubchak I."/>
            <person name="Garcia-Fernandez J."/>
            <person name="Gibson-Brown J.J."/>
            <person name="Grigoriev I.V."/>
            <person name="Horton A.C."/>
            <person name="de Jong P.J."/>
            <person name="Jurka J."/>
            <person name="Kapitonov V.V."/>
            <person name="Kohara Y."/>
            <person name="Kuroki Y."/>
            <person name="Lindquist E."/>
            <person name="Lucas S."/>
            <person name="Osoegawa K."/>
            <person name="Pennacchio L.A."/>
            <person name="Salamov A.A."/>
            <person name="Satou Y."/>
            <person name="Sauka-Spengler T."/>
            <person name="Schmutz J."/>
            <person name="Shin-I T."/>
            <person name="Toyoda A."/>
            <person name="Bronner-Fraser M."/>
            <person name="Fujiyama A."/>
            <person name="Holland L.Z."/>
            <person name="Holland P.W.H."/>
            <person name="Satoh N."/>
            <person name="Rokhsar D.S."/>
        </authorList>
    </citation>
    <scope>NUCLEOTIDE SEQUENCE [LARGE SCALE GENOMIC DNA]</scope>
    <source>
        <strain evidence="11">S238N-H82</strain>
        <tissue evidence="11">Testes</tissue>
    </source>
</reference>
<evidence type="ECO:0000256" key="10">
    <source>
        <dbReference type="SAM" id="Phobius"/>
    </source>
</evidence>
<evidence type="ECO:0000256" key="1">
    <source>
        <dbReference type="ARBA" id="ARBA00004323"/>
    </source>
</evidence>
<dbReference type="eggNOG" id="ENOG502S68I">
    <property type="taxonomic scope" value="Eukaryota"/>
</dbReference>
<evidence type="ECO:0000256" key="4">
    <source>
        <dbReference type="ARBA" id="ARBA00022692"/>
    </source>
</evidence>
<dbReference type="AlphaFoldDB" id="C3XY88"/>
<keyword evidence="6 10" id="KW-1133">Transmembrane helix</keyword>
<dbReference type="Gene3D" id="3.40.50.300">
    <property type="entry name" value="P-loop containing nucleotide triphosphate hydrolases"/>
    <property type="match status" value="1"/>
</dbReference>
<evidence type="ECO:0000256" key="5">
    <source>
        <dbReference type="ARBA" id="ARBA00022968"/>
    </source>
</evidence>
<keyword evidence="4 10" id="KW-0812">Transmembrane</keyword>